<dbReference type="RefSeq" id="WP_042748783.1">
    <property type="nucleotide sequence ID" value="NZ_AZSI01000148.1"/>
</dbReference>
<dbReference type="EMBL" id="AZSI01000148">
    <property type="protein sequence ID" value="KEY61622.1"/>
    <property type="molecule type" value="Genomic_DNA"/>
</dbReference>
<evidence type="ECO:0000256" key="1">
    <source>
        <dbReference type="SAM" id="Phobius"/>
    </source>
</evidence>
<gene>
    <name evidence="2" type="ORF">U725_02253</name>
</gene>
<dbReference type="AlphaFoldDB" id="A0A084A8J3"/>
<name>A0A084A8J3_LACLC</name>
<comment type="caution">
    <text evidence="2">The sequence shown here is derived from an EMBL/GenBank/DDBJ whole genome shotgun (WGS) entry which is preliminary data.</text>
</comment>
<organism evidence="2 3">
    <name type="scientific">Lactococcus cremoris subsp. cremoris GE214</name>
    <dbReference type="NCBI Taxonomy" id="1415168"/>
    <lineage>
        <taxon>Bacteria</taxon>
        <taxon>Bacillati</taxon>
        <taxon>Bacillota</taxon>
        <taxon>Bacilli</taxon>
        <taxon>Lactobacillales</taxon>
        <taxon>Streptococcaceae</taxon>
        <taxon>Lactococcus</taxon>
        <taxon>Lactococcus cremoris subsp. cremoris</taxon>
    </lineage>
</organism>
<keyword evidence="1" id="KW-1133">Transmembrane helix</keyword>
<protein>
    <submittedName>
        <fullName evidence="2">Uncharacterized protein</fullName>
    </submittedName>
</protein>
<keyword evidence="1" id="KW-0812">Transmembrane</keyword>
<dbReference type="PATRIC" id="fig|1415168.3.peg.2314"/>
<evidence type="ECO:0000313" key="3">
    <source>
        <dbReference type="Proteomes" id="UP000028401"/>
    </source>
</evidence>
<evidence type="ECO:0000313" key="2">
    <source>
        <dbReference type="EMBL" id="KEY61622.1"/>
    </source>
</evidence>
<reference evidence="2 3" key="1">
    <citation type="submission" date="2014-06" db="EMBL/GenBank/DDBJ databases">
        <title>Draft genome sequence of the putrescine producing strain Lactococcus lactis subsp cremoris GE214.</title>
        <authorList>
            <person name="Ladero V."/>
            <person name="Linares D.M."/>
            <person name="del Rio B."/>
            <person name="Mayo B."/>
            <person name="Martin M.C."/>
            <person name="Fernandez M."/>
            <person name="Alvarez M.A."/>
        </authorList>
    </citation>
    <scope>NUCLEOTIDE SEQUENCE [LARGE SCALE GENOMIC DNA]</scope>
    <source>
        <strain evidence="2 3">GE214</strain>
    </source>
</reference>
<keyword evidence="1" id="KW-0472">Membrane</keyword>
<feature type="transmembrane region" description="Helical" evidence="1">
    <location>
        <begin position="34"/>
        <end position="58"/>
    </location>
</feature>
<proteinExistence type="predicted"/>
<sequence>MKKRLKTEAFLAVLFALLCQVLEMFVFKNGTPNFVMNFLTVIALGLAIVLGVHAATVVEHKREGDAWKTIVKEELHDESSDNSGE</sequence>
<dbReference type="Proteomes" id="UP000028401">
    <property type="component" value="Unassembled WGS sequence"/>
</dbReference>
<accession>A0A084A8J3</accession>